<proteinExistence type="predicted"/>
<name>A0A9Q0FQD2_9ROSI</name>
<dbReference type="PANTHER" id="PTHR31286">
    <property type="entry name" value="GLYCINE-RICH CELL WALL STRUCTURAL PROTEIN 1.8-LIKE"/>
    <property type="match status" value="1"/>
</dbReference>
<reference evidence="2" key="1">
    <citation type="submission" date="2022-02" db="EMBL/GenBank/DDBJ databases">
        <authorList>
            <person name="Henning P.M."/>
            <person name="McCubbin A.G."/>
            <person name="Shore J.S."/>
        </authorList>
    </citation>
    <scope>NUCLEOTIDE SEQUENCE</scope>
    <source>
        <strain evidence="2">F60SS</strain>
        <tissue evidence="2">Leaves</tissue>
    </source>
</reference>
<dbReference type="EMBL" id="JAKUCV010004352">
    <property type="protein sequence ID" value="KAJ4835646.1"/>
    <property type="molecule type" value="Genomic_DNA"/>
</dbReference>
<evidence type="ECO:0000259" key="1">
    <source>
        <dbReference type="Pfam" id="PF14111"/>
    </source>
</evidence>
<gene>
    <name evidence="2" type="ORF">Tsubulata_015322</name>
</gene>
<comment type="caution">
    <text evidence="2">The sequence shown here is derived from an EMBL/GenBank/DDBJ whole genome shotgun (WGS) entry which is preliminary data.</text>
</comment>
<accession>A0A9Q0FQD2</accession>
<feature type="domain" description="DUF4283" evidence="1">
    <location>
        <begin position="157"/>
        <end position="237"/>
    </location>
</feature>
<organism evidence="2 3">
    <name type="scientific">Turnera subulata</name>
    <dbReference type="NCBI Taxonomy" id="218843"/>
    <lineage>
        <taxon>Eukaryota</taxon>
        <taxon>Viridiplantae</taxon>
        <taxon>Streptophyta</taxon>
        <taxon>Embryophyta</taxon>
        <taxon>Tracheophyta</taxon>
        <taxon>Spermatophyta</taxon>
        <taxon>Magnoliopsida</taxon>
        <taxon>eudicotyledons</taxon>
        <taxon>Gunneridae</taxon>
        <taxon>Pentapetalae</taxon>
        <taxon>rosids</taxon>
        <taxon>fabids</taxon>
        <taxon>Malpighiales</taxon>
        <taxon>Passifloraceae</taxon>
        <taxon>Turnera</taxon>
    </lineage>
</organism>
<dbReference type="Pfam" id="PF14111">
    <property type="entry name" value="DUF4283"/>
    <property type="match status" value="1"/>
</dbReference>
<sequence length="261" mass="27976">MAIETGSPIYDSNGDLCAKPAMALDLDQLDLLLRASAPLRTQAKGKSVTSFVLAPIDLLVPIASARNLGPIGPPVEKNLGARVSSNAQLFSVPVVSDGQTLAPKLPPTPIANTKSWASVATGNSKTFHQPLSFVPPIFAADSNVITIPPHLLELGRQKFSLCLVGQFMGKAPKLGFVNAIATKLWGKQGSVQVSHYHSGLFLFHFPNDAALHRALHGGPWHVGGVSLFLRQWSPNLKAVDFQSSLIPVWVQLNYVPLELLT</sequence>
<dbReference type="PANTHER" id="PTHR31286:SF180">
    <property type="entry name" value="OS10G0362600 PROTEIN"/>
    <property type="match status" value="1"/>
</dbReference>
<dbReference type="OrthoDB" id="1751344at2759"/>
<dbReference type="Proteomes" id="UP001141552">
    <property type="component" value="Unassembled WGS sequence"/>
</dbReference>
<keyword evidence="3" id="KW-1185">Reference proteome</keyword>
<dbReference type="InterPro" id="IPR040256">
    <property type="entry name" value="At4g02000-like"/>
</dbReference>
<reference evidence="2" key="2">
    <citation type="journal article" date="2023" name="Plants (Basel)">
        <title>Annotation of the Turnera subulata (Passifloraceae) Draft Genome Reveals the S-Locus Evolved after the Divergence of Turneroideae from Passifloroideae in a Stepwise Manner.</title>
        <authorList>
            <person name="Henning P.M."/>
            <person name="Roalson E.H."/>
            <person name="Mir W."/>
            <person name="McCubbin A.G."/>
            <person name="Shore J.S."/>
        </authorList>
    </citation>
    <scope>NUCLEOTIDE SEQUENCE</scope>
    <source>
        <strain evidence="2">F60SS</strain>
    </source>
</reference>
<dbReference type="AlphaFoldDB" id="A0A9Q0FQD2"/>
<dbReference type="InterPro" id="IPR025558">
    <property type="entry name" value="DUF4283"/>
</dbReference>
<protein>
    <recommendedName>
        <fullName evidence="1">DUF4283 domain-containing protein</fullName>
    </recommendedName>
</protein>
<evidence type="ECO:0000313" key="3">
    <source>
        <dbReference type="Proteomes" id="UP001141552"/>
    </source>
</evidence>
<evidence type="ECO:0000313" key="2">
    <source>
        <dbReference type="EMBL" id="KAJ4835646.1"/>
    </source>
</evidence>